<dbReference type="Proteomes" id="UP001152562">
    <property type="component" value="Unassembled WGS sequence"/>
</dbReference>
<reference evidence="1" key="1">
    <citation type="submission" date="2022-05" db="EMBL/GenBank/DDBJ databases">
        <authorList>
            <person name="Okamura Y."/>
        </authorList>
    </citation>
    <scope>NUCLEOTIDE SEQUENCE</scope>
</reference>
<evidence type="ECO:0008006" key="3">
    <source>
        <dbReference type="Google" id="ProtNLM"/>
    </source>
</evidence>
<protein>
    <recommendedName>
        <fullName evidence="3">Regulatory protein zeste</fullName>
    </recommendedName>
</protein>
<comment type="caution">
    <text evidence="1">The sequence shown here is derived from an EMBL/GenBank/DDBJ whole genome shotgun (WGS) entry which is preliminary data.</text>
</comment>
<organism evidence="1 2">
    <name type="scientific">Pieris brassicae</name>
    <name type="common">White butterfly</name>
    <name type="synonym">Large white butterfly</name>
    <dbReference type="NCBI Taxonomy" id="7116"/>
    <lineage>
        <taxon>Eukaryota</taxon>
        <taxon>Metazoa</taxon>
        <taxon>Ecdysozoa</taxon>
        <taxon>Arthropoda</taxon>
        <taxon>Hexapoda</taxon>
        <taxon>Insecta</taxon>
        <taxon>Pterygota</taxon>
        <taxon>Neoptera</taxon>
        <taxon>Endopterygota</taxon>
        <taxon>Lepidoptera</taxon>
        <taxon>Glossata</taxon>
        <taxon>Ditrysia</taxon>
        <taxon>Papilionoidea</taxon>
        <taxon>Pieridae</taxon>
        <taxon>Pierinae</taxon>
        <taxon>Pieris</taxon>
    </lineage>
</organism>
<dbReference type="EMBL" id="CALOZG010000087">
    <property type="protein sequence ID" value="CAH4038862.1"/>
    <property type="molecule type" value="Genomic_DNA"/>
</dbReference>
<sequence>MDSRVRASPEQLSTLLEYMENHGDLARPLAGAQGRLSSDRQWSEPTNILNAVGGGVNKTIDKWKKVST</sequence>
<keyword evidence="2" id="KW-1185">Reference proteome</keyword>
<dbReference type="AlphaFoldDB" id="A0A9P0TUX2"/>
<evidence type="ECO:0000313" key="2">
    <source>
        <dbReference type="Proteomes" id="UP001152562"/>
    </source>
</evidence>
<accession>A0A9P0TUX2</accession>
<evidence type="ECO:0000313" key="1">
    <source>
        <dbReference type="EMBL" id="CAH4038862.1"/>
    </source>
</evidence>
<proteinExistence type="predicted"/>
<name>A0A9P0TUX2_PIEBR</name>
<gene>
    <name evidence="1" type="ORF">PIBRA_LOCUS14348</name>
</gene>